<keyword evidence="3" id="KW-0106">Calcium</keyword>
<dbReference type="InterPro" id="IPR050557">
    <property type="entry name" value="RTX_toxin/Mannuronan_C5-epim"/>
</dbReference>
<dbReference type="GO" id="GO:0005576">
    <property type="term" value="C:extracellular region"/>
    <property type="evidence" value="ECO:0007669"/>
    <property type="project" value="UniProtKB-SubCell"/>
</dbReference>
<protein>
    <submittedName>
        <fullName evidence="4">Calcium-binding protein</fullName>
    </submittedName>
</protein>
<sequence>MEKDNIMDVIKLGDGEQIETYTGNDSVYVRGQKGADTITGGAGNDVIEGNQGNDELNGGAGDDILFGGVGNDELTGGEGEDTFAMRITHGGVNTIKDFEVGTDSLQFLVDRKHFVLSNDLARNDKHEGRVDEKLDGKLEGLNTKFFGGELNLQQAEGESEETFGFENANTFVEKALGEKLTISLDSNGTLVLTFFEGNKGTTINLEGLGDNALIKSIMGDKTALDPTDKADALMIDNIVGVLTGDIPVFEGSAADYSFQTYGYIRVVDSVDGRDGESKVYIENGQKIQFGDDIYTWQRGHNAGDNMTAISNDGTLMVGMHGVDKLIGGDGADVLIGDNGTHFHYKGSGDELSGGDGNDILIGGAGNDILDGGLGEDTAVFSGSILEYRVDKNFIRDLISDRDGTDQLIDSSVEKVSFSEGTYTLITGHNAQDGHPGNVNKMTAEDQVDTLLVGDGGHDILTGGSGSDVLFGDTGVNGGSGNDTLNGGAGNDLLVGGGGNDILDGGIGEDTAVFSGSILEYRVDKNYIKDSISNRDGTDQLIDSSVEKVSFSEGTYTLITGHNAQDGHPGNVNKMTAEDQVDTLLVGDGGHDILTGGSGSDVLFGDTGVNGGTGNDILNGGAGNDLLVGGGGNDIIDGGEGEDTVIYNDASITKITKADDVYTIETNEGTDTVVGVELIKIGDDDSISLVSYYDEFITS</sequence>
<evidence type="ECO:0000313" key="4">
    <source>
        <dbReference type="EMBL" id="XCD17416.1"/>
    </source>
</evidence>
<comment type="subcellular location">
    <subcellularLocation>
        <location evidence="1">Secreted</location>
    </subcellularLocation>
</comment>
<dbReference type="GO" id="GO:0005509">
    <property type="term" value="F:calcium ion binding"/>
    <property type="evidence" value="ECO:0007669"/>
    <property type="project" value="InterPro"/>
</dbReference>
<dbReference type="KEGG" id="vck:PG915_07795"/>
<dbReference type="Gene3D" id="2.150.10.10">
    <property type="entry name" value="Serralysin-like metalloprotease, C-terminal"/>
    <property type="match status" value="3"/>
</dbReference>
<dbReference type="PROSITE" id="PS00330">
    <property type="entry name" value="HEMOLYSIN_CALCIUM"/>
    <property type="match status" value="9"/>
</dbReference>
<dbReference type="InterPro" id="IPR001343">
    <property type="entry name" value="Hemolysn_Ca-bd"/>
</dbReference>
<dbReference type="PRINTS" id="PR00313">
    <property type="entry name" value="CABNDNGRPT"/>
</dbReference>
<dbReference type="InterPro" id="IPR011049">
    <property type="entry name" value="Serralysin-like_metalloprot_C"/>
</dbReference>
<proteinExistence type="predicted"/>
<dbReference type="EMBL" id="CP115920">
    <property type="protein sequence ID" value="XCD17416.1"/>
    <property type="molecule type" value="Genomic_DNA"/>
</dbReference>
<dbReference type="AlphaFoldDB" id="A0AAU8BM30"/>
<dbReference type="PANTHER" id="PTHR38340">
    <property type="entry name" value="S-LAYER PROTEIN"/>
    <property type="match status" value="1"/>
</dbReference>
<reference evidence="4" key="1">
    <citation type="submission" date="2023-01" db="EMBL/GenBank/DDBJ databases">
        <title>Vibrio sp. CB1-14 genome sequencing.</title>
        <authorList>
            <person name="Otstavnykh N."/>
            <person name="Isaeva M."/>
            <person name="Meleshko D."/>
        </authorList>
    </citation>
    <scope>NUCLEOTIDE SEQUENCE</scope>
    <source>
        <strain evidence="4">CB1-14</strain>
    </source>
</reference>
<gene>
    <name evidence="4" type="ORF">PG915_07795</name>
</gene>
<keyword evidence="2" id="KW-0964">Secreted</keyword>
<dbReference type="Pfam" id="PF00353">
    <property type="entry name" value="HemolysinCabind"/>
    <property type="match status" value="8"/>
</dbReference>
<evidence type="ECO:0000256" key="2">
    <source>
        <dbReference type="ARBA" id="ARBA00022525"/>
    </source>
</evidence>
<evidence type="ECO:0000256" key="1">
    <source>
        <dbReference type="ARBA" id="ARBA00004613"/>
    </source>
</evidence>
<evidence type="ECO:0000256" key="3">
    <source>
        <dbReference type="ARBA" id="ARBA00022837"/>
    </source>
</evidence>
<dbReference type="PANTHER" id="PTHR38340:SF1">
    <property type="entry name" value="S-LAYER PROTEIN"/>
    <property type="match status" value="1"/>
</dbReference>
<dbReference type="RefSeq" id="WP_353498611.1">
    <property type="nucleotide sequence ID" value="NZ_CP115920.1"/>
</dbReference>
<accession>A0AAU8BM30</accession>
<dbReference type="SUPFAM" id="SSF51120">
    <property type="entry name" value="beta-Roll"/>
    <property type="match status" value="4"/>
</dbReference>
<name>A0AAU8BM30_9VIBR</name>
<organism evidence="4">
    <name type="scientific">Vibrio chaetopteri</name>
    <dbReference type="NCBI Taxonomy" id="3016528"/>
    <lineage>
        <taxon>Bacteria</taxon>
        <taxon>Pseudomonadati</taxon>
        <taxon>Pseudomonadota</taxon>
        <taxon>Gammaproteobacteria</taxon>
        <taxon>Vibrionales</taxon>
        <taxon>Vibrionaceae</taxon>
        <taxon>Vibrio</taxon>
    </lineage>
</organism>
<dbReference type="InterPro" id="IPR018511">
    <property type="entry name" value="Hemolysin-typ_Ca-bd_CS"/>
</dbReference>